<sequence length="222" mass="26332">MTRLTTSQIQHIDQFLMEHYRLYYIDIRAEVVDHMANDIEEQMQDKTYEEAFVHVIAKWDATLKPSKFFFRGIPKFIAQQWTKERVKRGAKACLFGALTTLIIASFFFRFIDLDTDMLWGLGALLTLYLGIGILYIINRGLVKEIPLYTATGTFLRVEFKRLGWVQSVFIIMPLLGQMKLISIGELFLYIYLFIGFVMLFYMVHWRMDYQKEKLYQIKWKSA</sequence>
<dbReference type="AlphaFoldDB" id="A0A378U4Z6"/>
<evidence type="ECO:0000313" key="2">
    <source>
        <dbReference type="EMBL" id="STZ69233.1"/>
    </source>
</evidence>
<gene>
    <name evidence="2" type="ORF">NCTC11179_02737</name>
</gene>
<name>A0A378U4Z6_MYROD</name>
<keyword evidence="1" id="KW-1133">Transmembrane helix</keyword>
<keyword evidence="1" id="KW-0812">Transmembrane</keyword>
<organism evidence="2 3">
    <name type="scientific">Myroides odoratus</name>
    <name type="common">Flavobacterium odoratum</name>
    <dbReference type="NCBI Taxonomy" id="256"/>
    <lineage>
        <taxon>Bacteria</taxon>
        <taxon>Pseudomonadati</taxon>
        <taxon>Bacteroidota</taxon>
        <taxon>Flavobacteriia</taxon>
        <taxon>Flavobacteriales</taxon>
        <taxon>Flavobacteriaceae</taxon>
        <taxon>Myroides</taxon>
    </lineage>
</organism>
<proteinExistence type="predicted"/>
<dbReference type="Proteomes" id="UP000255024">
    <property type="component" value="Unassembled WGS sequence"/>
</dbReference>
<feature type="transmembrane region" description="Helical" evidence="1">
    <location>
        <begin position="162"/>
        <end position="180"/>
    </location>
</feature>
<feature type="transmembrane region" description="Helical" evidence="1">
    <location>
        <begin position="117"/>
        <end position="137"/>
    </location>
</feature>
<dbReference type="RefSeq" id="WP_115092017.1">
    <property type="nucleotide sequence ID" value="NZ_CP068107.1"/>
</dbReference>
<reference evidence="2 3" key="1">
    <citation type="submission" date="2018-06" db="EMBL/GenBank/DDBJ databases">
        <authorList>
            <consortium name="Pathogen Informatics"/>
            <person name="Doyle S."/>
        </authorList>
    </citation>
    <scope>NUCLEOTIDE SEQUENCE [LARGE SCALE GENOMIC DNA]</scope>
    <source>
        <strain evidence="2 3">NCTC11179</strain>
    </source>
</reference>
<feature type="transmembrane region" description="Helical" evidence="1">
    <location>
        <begin position="186"/>
        <end position="203"/>
    </location>
</feature>
<dbReference type="EMBL" id="UGQL01000002">
    <property type="protein sequence ID" value="STZ69233.1"/>
    <property type="molecule type" value="Genomic_DNA"/>
</dbReference>
<evidence type="ECO:0000313" key="3">
    <source>
        <dbReference type="Proteomes" id="UP000255024"/>
    </source>
</evidence>
<keyword evidence="1" id="KW-0472">Membrane</keyword>
<accession>A0A378U4Z6</accession>
<feature type="transmembrane region" description="Helical" evidence="1">
    <location>
        <begin position="92"/>
        <end position="111"/>
    </location>
</feature>
<keyword evidence="3" id="KW-1185">Reference proteome</keyword>
<evidence type="ECO:0000256" key="1">
    <source>
        <dbReference type="SAM" id="Phobius"/>
    </source>
</evidence>
<protein>
    <submittedName>
        <fullName evidence="2">Uncharacterized protein</fullName>
    </submittedName>
</protein>